<dbReference type="InterPro" id="IPR001712">
    <property type="entry name" value="T3SS_FHIPEP"/>
</dbReference>
<feature type="transmembrane region" description="Helical" evidence="7">
    <location>
        <begin position="190"/>
        <end position="210"/>
    </location>
</feature>
<evidence type="ECO:0000256" key="5">
    <source>
        <dbReference type="ARBA" id="ARBA00022989"/>
    </source>
</evidence>
<keyword evidence="8" id="KW-0969">Cilium</keyword>
<feature type="transmembrane region" description="Helical" evidence="7">
    <location>
        <begin position="6"/>
        <end position="26"/>
    </location>
</feature>
<dbReference type="Proteomes" id="UP000192569">
    <property type="component" value="Chromosome I"/>
</dbReference>
<keyword evidence="9" id="KW-1185">Reference proteome</keyword>
<protein>
    <submittedName>
        <fullName evidence="8">Flagellar biosynthesis protein FlhA</fullName>
    </submittedName>
</protein>
<feature type="transmembrane region" description="Helical" evidence="7">
    <location>
        <begin position="98"/>
        <end position="121"/>
    </location>
</feature>
<dbReference type="PANTHER" id="PTHR30161:SF1">
    <property type="entry name" value="FLAGELLAR BIOSYNTHESIS PROTEIN FLHA-RELATED"/>
    <property type="match status" value="1"/>
</dbReference>
<dbReference type="InterPro" id="IPR042194">
    <property type="entry name" value="FHIPEP_1"/>
</dbReference>
<feature type="transmembrane region" description="Helical" evidence="7">
    <location>
        <begin position="33"/>
        <end position="52"/>
    </location>
</feature>
<dbReference type="GO" id="GO:0044780">
    <property type="term" value="P:bacterial-type flagellum assembly"/>
    <property type="evidence" value="ECO:0007669"/>
    <property type="project" value="TreeGrafter"/>
</dbReference>
<keyword evidence="8" id="KW-0282">Flagellum</keyword>
<proteinExistence type="inferred from homology"/>
<keyword evidence="5 7" id="KW-1133">Transmembrane helix</keyword>
<dbReference type="PRINTS" id="PR00949">
    <property type="entry name" value="TYPE3IMAPROT"/>
</dbReference>
<accession>A0A1W1VTJ4</accession>
<keyword evidence="6 7" id="KW-0472">Membrane</keyword>
<dbReference type="Gene3D" id="1.10.8.540">
    <property type="entry name" value="FHIPEP family, domain 3"/>
    <property type="match status" value="1"/>
</dbReference>
<dbReference type="Gene3D" id="3.40.30.60">
    <property type="entry name" value="FHIPEP family, domain 1"/>
    <property type="match status" value="1"/>
</dbReference>
<evidence type="ECO:0000256" key="2">
    <source>
        <dbReference type="ARBA" id="ARBA00008835"/>
    </source>
</evidence>
<dbReference type="InterPro" id="IPR042196">
    <property type="entry name" value="FHIPEP_4"/>
</dbReference>
<dbReference type="AlphaFoldDB" id="A0A1W1VTJ4"/>
<feature type="transmembrane region" description="Helical" evidence="7">
    <location>
        <begin position="58"/>
        <end position="77"/>
    </location>
</feature>
<dbReference type="GO" id="GO:0009306">
    <property type="term" value="P:protein secretion"/>
    <property type="evidence" value="ECO:0007669"/>
    <property type="project" value="InterPro"/>
</dbReference>
<dbReference type="Gene3D" id="3.40.50.12790">
    <property type="entry name" value="FHIPEP family, domain 4"/>
    <property type="match status" value="1"/>
</dbReference>
<dbReference type="PIRSF" id="PIRSF005419">
    <property type="entry name" value="FlhA"/>
    <property type="match status" value="1"/>
</dbReference>
<organism evidence="8 9">
    <name type="scientific">Thermanaeromonas toyohensis ToBE</name>
    <dbReference type="NCBI Taxonomy" id="698762"/>
    <lineage>
        <taxon>Bacteria</taxon>
        <taxon>Bacillati</taxon>
        <taxon>Bacillota</taxon>
        <taxon>Clostridia</taxon>
        <taxon>Neomoorellales</taxon>
        <taxon>Neomoorellaceae</taxon>
        <taxon>Thermanaeromonas</taxon>
    </lineage>
</organism>
<evidence type="ECO:0000256" key="3">
    <source>
        <dbReference type="ARBA" id="ARBA00022475"/>
    </source>
</evidence>
<dbReference type="GO" id="GO:0005886">
    <property type="term" value="C:plasma membrane"/>
    <property type="evidence" value="ECO:0007669"/>
    <property type="project" value="UniProtKB-SubCell"/>
</dbReference>
<dbReference type="Pfam" id="PF00771">
    <property type="entry name" value="FHIPEP"/>
    <property type="match status" value="1"/>
</dbReference>
<comment type="similarity">
    <text evidence="2">Belongs to the FHIPEP (flagella/HR/invasion proteins export pore) family.</text>
</comment>
<evidence type="ECO:0000256" key="1">
    <source>
        <dbReference type="ARBA" id="ARBA00004651"/>
    </source>
</evidence>
<dbReference type="PANTHER" id="PTHR30161">
    <property type="entry name" value="FLAGELLAR EXPORT PROTEIN, MEMBRANE FLHA SUBUNIT-RELATED"/>
    <property type="match status" value="1"/>
</dbReference>
<dbReference type="OrthoDB" id="9759185at2"/>
<feature type="transmembrane region" description="Helical" evidence="7">
    <location>
        <begin position="270"/>
        <end position="286"/>
    </location>
</feature>
<evidence type="ECO:0000256" key="4">
    <source>
        <dbReference type="ARBA" id="ARBA00022692"/>
    </source>
</evidence>
<keyword evidence="4 7" id="KW-0812">Transmembrane</keyword>
<dbReference type="EMBL" id="LT838272">
    <property type="protein sequence ID" value="SMB96646.1"/>
    <property type="molecule type" value="Genomic_DNA"/>
</dbReference>
<reference evidence="8 9" key="1">
    <citation type="submission" date="2017-04" db="EMBL/GenBank/DDBJ databases">
        <authorList>
            <person name="Afonso C.L."/>
            <person name="Miller P.J."/>
            <person name="Scott M.A."/>
            <person name="Spackman E."/>
            <person name="Goraichik I."/>
            <person name="Dimitrov K.M."/>
            <person name="Suarez D.L."/>
            <person name="Swayne D.E."/>
        </authorList>
    </citation>
    <scope>NUCLEOTIDE SEQUENCE [LARGE SCALE GENOMIC DNA]</scope>
    <source>
        <strain evidence="8 9">ToBE</strain>
    </source>
</reference>
<keyword evidence="3" id="KW-1003">Cell membrane</keyword>
<evidence type="ECO:0000256" key="7">
    <source>
        <dbReference type="SAM" id="Phobius"/>
    </source>
</evidence>
<evidence type="ECO:0000256" key="6">
    <source>
        <dbReference type="ARBA" id="ARBA00023136"/>
    </source>
</evidence>
<evidence type="ECO:0000313" key="8">
    <source>
        <dbReference type="EMBL" id="SMB96646.1"/>
    </source>
</evidence>
<dbReference type="STRING" id="698762.SAMN00808754_1570"/>
<name>A0A1W1VTJ4_9FIRM</name>
<dbReference type="RefSeq" id="WP_084665183.1">
    <property type="nucleotide sequence ID" value="NZ_LT838272.1"/>
</dbReference>
<gene>
    <name evidence="8" type="ORF">SAMN00808754_1570</name>
</gene>
<comment type="subcellular location">
    <subcellularLocation>
        <location evidence="1">Cell membrane</location>
        <topology evidence="1">Multi-pass membrane protein</topology>
    </subcellularLocation>
</comment>
<dbReference type="InterPro" id="IPR042193">
    <property type="entry name" value="FHIPEP_3"/>
</dbReference>
<keyword evidence="8" id="KW-0966">Cell projection</keyword>
<sequence>MRFNDAGSLVLPVFAGIVAATIIVPLPWQLLDLLIAANISLSLVLLLLVSTARAAEVTVFPTAILLATLFRTALNVASTRLVLSQGYAGQVIQRFGEFVAAGNPILGLVMFVIITVVQFVVVTRGAERVAEVAARFTLDAMPGKQMSVDADLNAGLITEEEAKKRRQEIRREADFYGAMDGASRFTRGDAVAGLVIVGVNLLGGFAVGVLQQQLSPAEAFTRYALLTIGDGLASQIPALLTAAATGVAVTRAAEEDDLGRSMVAQIAGQPRAVLGTGLLICCLGLAPGMAHLPLLGVGALLVAAGLAARRRTPETPRVPELQAPAFEDIYRTMVPDKLVVELGAAAAALANPDSPDGLPARIGGLRRHLARQMGVVLPPVRLRESAELKATGYAILLRGVEVARGEVLPGHLLAVAAGETGEIPGVPARDPAFGLPALWIEEARRHEAEVAGWTVVDLASVIITHLTEVVRRHADELLDREEVQRMLEAVRREHPALVDDLIPGTLSVAEVQEVLRGLVREGVPLTDLPGILDALGRAARTTKDCKALTAAVRRALARLITKSAGLDRGAPVLVLDPAVEQRLVEDALRTPGALDPNLAEKLVCALADRINAVTASSRQMPVVVCAGEIRETLRALVEKISPRVAVLAYHEVAVDVKPTAVVRLQDA</sequence>
<evidence type="ECO:0000313" key="9">
    <source>
        <dbReference type="Proteomes" id="UP000192569"/>
    </source>
</evidence>